<evidence type="ECO:0000256" key="1">
    <source>
        <dbReference type="ARBA" id="ARBA00037999"/>
    </source>
</evidence>
<protein>
    <submittedName>
        <fullName evidence="2">Aminotransferase class I/II-fold pyridoxal phosphate-dependent enzyme</fullName>
    </submittedName>
</protein>
<evidence type="ECO:0000313" key="2">
    <source>
        <dbReference type="EMBL" id="MBG0779856.1"/>
    </source>
</evidence>
<dbReference type="AlphaFoldDB" id="A0A931CYP6"/>
<dbReference type="SUPFAM" id="SSF53383">
    <property type="entry name" value="PLP-dependent transferases"/>
    <property type="match status" value="1"/>
</dbReference>
<dbReference type="PANTHER" id="PTHR30244:SF34">
    <property type="entry name" value="DTDP-4-AMINO-4,6-DIDEOXYGALACTOSE TRANSAMINASE"/>
    <property type="match status" value="1"/>
</dbReference>
<dbReference type="InterPro" id="IPR000653">
    <property type="entry name" value="DegT/StrS_aminotransferase"/>
</dbReference>
<proteinExistence type="inferred from homology"/>
<sequence length="176" mass="18605">MAFAPWPFFADDEIQAVVNVLRSGKINQWTGDEVNLFEQEFAAYVGVSHAVALANGSLALDIALACLDIGKGDEVIVTPRSFVASAGCVALQGAVPVFVDVDQDSQNITLETISKAVTSKTKAVIAVNLAGWPCDLASIKSFCEKHHLFLIEDCAQAHGAAFKGKKAGSFGDCAIF</sequence>
<dbReference type="InterPro" id="IPR015421">
    <property type="entry name" value="PyrdxlP-dep_Trfase_major"/>
</dbReference>
<reference evidence="2" key="1">
    <citation type="submission" date="2020-07" db="EMBL/GenBank/DDBJ databases">
        <title>Severe corrosion of carbon steel in oil field produced water can be linked to methanogenic archaea containing a special type of NiFe hydrogenase.</title>
        <authorList>
            <person name="Lahme S."/>
            <person name="Mand J."/>
            <person name="Longwell J."/>
            <person name="Smith R."/>
            <person name="Enning D."/>
        </authorList>
    </citation>
    <scope>NUCLEOTIDE SEQUENCE</scope>
    <source>
        <strain evidence="2">MIC098Bin6</strain>
    </source>
</reference>
<organism evidence="2 3">
    <name type="scientific">Desulfotignum balticum</name>
    <dbReference type="NCBI Taxonomy" id="115781"/>
    <lineage>
        <taxon>Bacteria</taxon>
        <taxon>Pseudomonadati</taxon>
        <taxon>Thermodesulfobacteriota</taxon>
        <taxon>Desulfobacteria</taxon>
        <taxon>Desulfobacterales</taxon>
        <taxon>Desulfobacteraceae</taxon>
        <taxon>Desulfotignum</taxon>
    </lineage>
</organism>
<evidence type="ECO:0000313" key="3">
    <source>
        <dbReference type="Proteomes" id="UP000706172"/>
    </source>
</evidence>
<dbReference type="GO" id="GO:0008483">
    <property type="term" value="F:transaminase activity"/>
    <property type="evidence" value="ECO:0007669"/>
    <property type="project" value="UniProtKB-KW"/>
</dbReference>
<comment type="caution">
    <text evidence="2">The sequence shown here is derived from an EMBL/GenBank/DDBJ whole genome shotgun (WGS) entry which is preliminary data.</text>
</comment>
<dbReference type="GO" id="GO:0000271">
    <property type="term" value="P:polysaccharide biosynthetic process"/>
    <property type="evidence" value="ECO:0007669"/>
    <property type="project" value="TreeGrafter"/>
</dbReference>
<dbReference type="InterPro" id="IPR015424">
    <property type="entry name" value="PyrdxlP-dep_Trfase"/>
</dbReference>
<gene>
    <name evidence="2" type="ORF">H0S81_08020</name>
</gene>
<dbReference type="Gene3D" id="3.40.640.10">
    <property type="entry name" value="Type I PLP-dependent aspartate aminotransferase-like (Major domain)"/>
    <property type="match status" value="1"/>
</dbReference>
<name>A0A931CYP6_9BACT</name>
<dbReference type="GO" id="GO:0030170">
    <property type="term" value="F:pyridoxal phosphate binding"/>
    <property type="evidence" value="ECO:0007669"/>
    <property type="project" value="TreeGrafter"/>
</dbReference>
<dbReference type="Pfam" id="PF01041">
    <property type="entry name" value="DegT_DnrJ_EryC1"/>
    <property type="match status" value="1"/>
</dbReference>
<keyword evidence="2" id="KW-0808">Transferase</keyword>
<accession>A0A931CYP6</accession>
<dbReference type="Proteomes" id="UP000706172">
    <property type="component" value="Unassembled WGS sequence"/>
</dbReference>
<dbReference type="EMBL" id="JACCQK010000471">
    <property type="protein sequence ID" value="MBG0779856.1"/>
    <property type="molecule type" value="Genomic_DNA"/>
</dbReference>
<dbReference type="PANTHER" id="PTHR30244">
    <property type="entry name" value="TRANSAMINASE"/>
    <property type="match status" value="1"/>
</dbReference>
<comment type="similarity">
    <text evidence="1">Belongs to the DegT/DnrJ/EryC1 family.</text>
</comment>
<keyword evidence="2" id="KW-0032">Aminotransferase</keyword>
<feature type="non-terminal residue" evidence="2">
    <location>
        <position position="176"/>
    </location>
</feature>